<keyword evidence="9 10" id="KW-0472">Membrane</keyword>
<comment type="similarity">
    <text evidence="2 10">Belongs to the Tim44 family.</text>
</comment>
<dbReference type="PANTHER" id="PTHR10721">
    <property type="entry name" value="MITOCHONDRIAL IMPORT INNER MEMBRANE TRANSLOCASE SUBUNIT TIM44"/>
    <property type="match status" value="1"/>
</dbReference>
<keyword evidence="8 10" id="KW-0496">Mitochondrion</keyword>
<evidence type="ECO:0000259" key="12">
    <source>
        <dbReference type="SMART" id="SM00978"/>
    </source>
</evidence>
<evidence type="ECO:0000256" key="3">
    <source>
        <dbReference type="ARBA" id="ARBA00022448"/>
    </source>
</evidence>
<keyword evidence="4 10" id="KW-0999">Mitochondrion inner membrane</keyword>
<feature type="coiled-coil region" evidence="11">
    <location>
        <begin position="75"/>
        <end position="125"/>
    </location>
</feature>
<keyword evidence="13" id="KW-1185">Reference proteome</keyword>
<dbReference type="RefSeq" id="XP_014665323.1">
    <property type="nucleotide sequence ID" value="XM_014809837.1"/>
</dbReference>
<evidence type="ECO:0000256" key="5">
    <source>
        <dbReference type="ARBA" id="ARBA00022927"/>
    </source>
</evidence>
<dbReference type="PANTHER" id="PTHR10721:SF1">
    <property type="entry name" value="MITOCHONDRIAL IMPORT INNER MEMBRANE TRANSLOCASE SUBUNIT TIM44"/>
    <property type="match status" value="1"/>
</dbReference>
<sequence length="455" mass="51935">MAAITHVSSKVGSLYPKLQLSCTSGIGSKAFTCQTWIRVLASRNQFSGHIFYTQRRHVSQQPQKPGFFGQIFQNIKQDLDKNKEMQDSLKKFRKEADKLEQSEALKKARQKYDTIESESSSAVKETLDVLKGKLSETLEEAKKSDIAKKGAEFTEDLAKTAKGAAETITKQTAEIGNTRVFKTVSSGVQAVSEEIQDTAFKRARQYKAPAKLKKRKEVGFESKEKVIEADESTTGMELHKDSRWYQSWQNFKDNNQYVNKFFDLKMKYDESDNVVIRASRLLTDKLTDMFGGLFSKTEMSEVLTEICKMDPNFDKEKFLVECEYEIIPNILEAMVRGDTEIIKDWCYEAPYNVLTHPMKQAHGLGYKFDSKVLDVDHVDLAMGKIMEQGPVLIISFVSQQILCIRDKSSKVIEGDPDKVVRIQYVWVLCRDQAELDPKAAWRLLDLSASSQEQWL</sequence>
<organism evidence="13 14">
    <name type="scientific">Priapulus caudatus</name>
    <name type="common">Priapulid worm</name>
    <dbReference type="NCBI Taxonomy" id="37621"/>
    <lineage>
        <taxon>Eukaryota</taxon>
        <taxon>Metazoa</taxon>
        <taxon>Ecdysozoa</taxon>
        <taxon>Scalidophora</taxon>
        <taxon>Priapulida</taxon>
        <taxon>Priapulimorpha</taxon>
        <taxon>Priapulimorphida</taxon>
        <taxon>Priapulidae</taxon>
        <taxon>Priapulus</taxon>
    </lineage>
</organism>
<keyword evidence="6" id="KW-0809">Transit peptide</keyword>
<dbReference type="InterPro" id="IPR032710">
    <property type="entry name" value="NTF2-like_dom_sf"/>
</dbReference>
<dbReference type="GeneID" id="106807499"/>
<dbReference type="InterPro" id="IPR007379">
    <property type="entry name" value="Tim44-like_dom"/>
</dbReference>
<dbReference type="Gene3D" id="3.10.450.240">
    <property type="match status" value="1"/>
</dbReference>
<comment type="subcellular location">
    <subcellularLocation>
        <location evidence="1 10">Mitochondrion inner membrane</location>
    </subcellularLocation>
</comment>
<evidence type="ECO:0000256" key="1">
    <source>
        <dbReference type="ARBA" id="ARBA00004273"/>
    </source>
</evidence>
<evidence type="ECO:0000256" key="4">
    <source>
        <dbReference type="ARBA" id="ARBA00022792"/>
    </source>
</evidence>
<dbReference type="Pfam" id="PF04280">
    <property type="entry name" value="Tim44"/>
    <property type="match status" value="1"/>
</dbReference>
<dbReference type="InterPro" id="IPR017303">
    <property type="entry name" value="Tim44"/>
</dbReference>
<keyword evidence="7 10" id="KW-0811">Translocation</keyword>
<keyword evidence="11" id="KW-0175">Coiled coil</keyword>
<keyword evidence="5 10" id="KW-0653">Protein transport</keyword>
<evidence type="ECO:0000313" key="14">
    <source>
        <dbReference type="RefSeq" id="XP_014665323.1"/>
    </source>
</evidence>
<reference evidence="14" key="1">
    <citation type="submission" date="2025-08" db="UniProtKB">
        <authorList>
            <consortium name="RefSeq"/>
        </authorList>
    </citation>
    <scope>IDENTIFICATION</scope>
</reference>
<dbReference type="Proteomes" id="UP000695022">
    <property type="component" value="Unplaced"/>
</dbReference>
<dbReference type="SUPFAM" id="SSF54427">
    <property type="entry name" value="NTF2-like"/>
    <property type="match status" value="1"/>
</dbReference>
<feature type="domain" description="Tim44-like" evidence="12">
    <location>
        <begin position="299"/>
        <end position="448"/>
    </location>
</feature>
<evidence type="ECO:0000256" key="8">
    <source>
        <dbReference type="ARBA" id="ARBA00023128"/>
    </source>
</evidence>
<evidence type="ECO:0000256" key="7">
    <source>
        <dbReference type="ARBA" id="ARBA00023010"/>
    </source>
</evidence>
<evidence type="ECO:0000256" key="2">
    <source>
        <dbReference type="ARBA" id="ARBA00009597"/>
    </source>
</evidence>
<dbReference type="InterPro" id="IPR039544">
    <property type="entry name" value="Tim44-like"/>
</dbReference>
<evidence type="ECO:0000313" key="13">
    <source>
        <dbReference type="Proteomes" id="UP000695022"/>
    </source>
</evidence>
<comment type="function">
    <text evidence="10">Essential component of the PAM complex, a complex required for the translocation of transit peptide-containing proteins from the inner membrane into the mitochondrial matrix in an ATP-dependent manner.</text>
</comment>
<evidence type="ECO:0000256" key="11">
    <source>
        <dbReference type="SAM" id="Coils"/>
    </source>
</evidence>
<proteinExistence type="inferred from homology"/>
<name>A0ABM1DZF2_PRICU</name>
<dbReference type="SMART" id="SM00978">
    <property type="entry name" value="Tim44"/>
    <property type="match status" value="1"/>
</dbReference>
<dbReference type="PIRSF" id="PIRSF037871">
    <property type="entry name" value="TIM44"/>
    <property type="match status" value="1"/>
</dbReference>
<gene>
    <name evidence="14" type="primary">LOC106807499</name>
</gene>
<accession>A0ABM1DZF2</accession>
<protein>
    <recommendedName>
        <fullName evidence="10">Mitochondrial import inner membrane translocase subunit TIM44</fullName>
    </recommendedName>
</protein>
<evidence type="ECO:0000256" key="10">
    <source>
        <dbReference type="PIRNR" id="PIRNR037871"/>
    </source>
</evidence>
<evidence type="ECO:0000256" key="9">
    <source>
        <dbReference type="ARBA" id="ARBA00023136"/>
    </source>
</evidence>
<evidence type="ECO:0000256" key="6">
    <source>
        <dbReference type="ARBA" id="ARBA00022946"/>
    </source>
</evidence>
<keyword evidence="3 10" id="KW-0813">Transport</keyword>